<keyword evidence="3" id="KW-1185">Reference proteome</keyword>
<protein>
    <submittedName>
        <fullName evidence="2">Amino acid transporter</fullName>
    </submittedName>
</protein>
<evidence type="ECO:0000313" key="3">
    <source>
        <dbReference type="Proteomes" id="UP000546701"/>
    </source>
</evidence>
<dbReference type="EMBL" id="JACIJR010000006">
    <property type="protein sequence ID" value="MBB5730032.1"/>
    <property type="molecule type" value="Genomic_DNA"/>
</dbReference>
<dbReference type="AlphaFoldDB" id="A0A7W9BTW2"/>
<evidence type="ECO:0000256" key="1">
    <source>
        <dbReference type="SAM" id="Phobius"/>
    </source>
</evidence>
<keyword evidence="1" id="KW-0472">Membrane</keyword>
<feature type="transmembrane region" description="Helical" evidence="1">
    <location>
        <begin position="45"/>
        <end position="66"/>
    </location>
</feature>
<dbReference type="Proteomes" id="UP000546701">
    <property type="component" value="Unassembled WGS sequence"/>
</dbReference>
<comment type="caution">
    <text evidence="2">The sequence shown here is derived from an EMBL/GenBank/DDBJ whole genome shotgun (WGS) entry which is preliminary data.</text>
</comment>
<accession>A0A7W9BTW2</accession>
<organism evidence="2 3">
    <name type="scientific">Sphingomonas prati</name>
    <dbReference type="NCBI Taxonomy" id="1843237"/>
    <lineage>
        <taxon>Bacteria</taxon>
        <taxon>Pseudomonadati</taxon>
        <taxon>Pseudomonadota</taxon>
        <taxon>Alphaproteobacteria</taxon>
        <taxon>Sphingomonadales</taxon>
        <taxon>Sphingomonadaceae</taxon>
        <taxon>Sphingomonas</taxon>
    </lineage>
</organism>
<dbReference type="OrthoDB" id="7471947at2"/>
<proteinExistence type="predicted"/>
<name>A0A7W9BTW2_9SPHN</name>
<reference evidence="2 3" key="1">
    <citation type="submission" date="2020-08" db="EMBL/GenBank/DDBJ databases">
        <title>Genomic Encyclopedia of Type Strains, Phase IV (KMG-IV): sequencing the most valuable type-strain genomes for metagenomic binning, comparative biology and taxonomic classification.</title>
        <authorList>
            <person name="Goeker M."/>
        </authorList>
    </citation>
    <scope>NUCLEOTIDE SEQUENCE [LARGE SCALE GENOMIC DNA]</scope>
    <source>
        <strain evidence="2 3">DSM 103336</strain>
    </source>
</reference>
<keyword evidence="1" id="KW-1133">Transmembrane helix</keyword>
<gene>
    <name evidence="2" type="ORF">FHS99_002530</name>
</gene>
<feature type="transmembrane region" description="Helical" evidence="1">
    <location>
        <begin position="78"/>
        <end position="97"/>
    </location>
</feature>
<evidence type="ECO:0000313" key="2">
    <source>
        <dbReference type="EMBL" id="MBB5730032.1"/>
    </source>
</evidence>
<feature type="transmembrane region" description="Helical" evidence="1">
    <location>
        <begin position="20"/>
        <end position="39"/>
    </location>
</feature>
<keyword evidence="1" id="KW-0812">Transmembrane</keyword>
<sequence length="168" mass="17748">MAGAGGTVVTFPCHRSIAPILWVMLVLSLIEMGVVHALVAMCWPAFAVGLSVVSVAAIAWIVRLILSLRTRPPEVRDGVLTMRAGVLGAVAIPVAAIGGLRADWSAATLRAPGVVNLALMAWPNIVIDLTEPVVRRRGKPVQAVAHKLDDPDAFRAWIATLPQGTGLR</sequence>
<dbReference type="RefSeq" id="WP_157176450.1">
    <property type="nucleotide sequence ID" value="NZ_BMJP01000004.1"/>
</dbReference>